<dbReference type="GO" id="GO:0005813">
    <property type="term" value="C:centrosome"/>
    <property type="evidence" value="ECO:0007669"/>
    <property type="project" value="InterPro"/>
</dbReference>
<comment type="caution">
    <text evidence="1">The sequence shown here is derived from an EMBL/GenBank/DDBJ whole genome shotgun (WGS) entry which is preliminary data.</text>
</comment>
<gene>
    <name evidence="1" type="ORF">ILUMI_06979</name>
</gene>
<dbReference type="InterPro" id="IPR016024">
    <property type="entry name" value="ARM-type_fold"/>
</dbReference>
<reference evidence="1" key="1">
    <citation type="submission" date="2019-08" db="EMBL/GenBank/DDBJ databases">
        <title>The genome of the North American firefly Photinus pyralis.</title>
        <authorList>
            <consortium name="Photinus pyralis genome working group"/>
            <person name="Fallon T.R."/>
            <person name="Sander Lower S.E."/>
            <person name="Weng J.-K."/>
        </authorList>
    </citation>
    <scope>NUCLEOTIDE SEQUENCE</scope>
    <source>
        <strain evidence="1">TRF0915ILg1</strain>
        <tissue evidence="1">Whole body</tissue>
    </source>
</reference>
<dbReference type="GO" id="GO:0032053">
    <property type="term" value="P:ciliary basal body organization"/>
    <property type="evidence" value="ECO:0007669"/>
    <property type="project" value="TreeGrafter"/>
</dbReference>
<dbReference type="GO" id="GO:0005814">
    <property type="term" value="C:centriole"/>
    <property type="evidence" value="ECO:0007669"/>
    <property type="project" value="TreeGrafter"/>
</dbReference>
<evidence type="ECO:0000313" key="2">
    <source>
        <dbReference type="Proteomes" id="UP000801492"/>
    </source>
</evidence>
<proteinExistence type="predicted"/>
<dbReference type="PANTHER" id="PTHR31691:SF1">
    <property type="entry name" value="ROTATIN"/>
    <property type="match status" value="1"/>
</dbReference>
<protein>
    <recommendedName>
        <fullName evidence="3">Rotatin</fullName>
    </recommendedName>
</protein>
<dbReference type="EMBL" id="VTPC01002989">
    <property type="protein sequence ID" value="KAF2899192.1"/>
    <property type="molecule type" value="Genomic_DNA"/>
</dbReference>
<accession>A0A8K0D8Y3</accession>
<dbReference type="GO" id="GO:0007099">
    <property type="term" value="P:centriole replication"/>
    <property type="evidence" value="ECO:0007669"/>
    <property type="project" value="TreeGrafter"/>
</dbReference>
<dbReference type="InterPro" id="IPR030791">
    <property type="entry name" value="Rotatin"/>
</dbReference>
<dbReference type="Gene3D" id="1.25.10.10">
    <property type="entry name" value="Leucine-rich Repeat Variant"/>
    <property type="match status" value="2"/>
</dbReference>
<keyword evidence="2" id="KW-1185">Reference proteome</keyword>
<evidence type="ECO:0008006" key="3">
    <source>
        <dbReference type="Google" id="ProtNLM"/>
    </source>
</evidence>
<dbReference type="GO" id="GO:0036064">
    <property type="term" value="C:ciliary basal body"/>
    <property type="evidence" value="ECO:0007669"/>
    <property type="project" value="InterPro"/>
</dbReference>
<dbReference type="Proteomes" id="UP000801492">
    <property type="component" value="Unassembled WGS sequence"/>
</dbReference>
<sequence>MDLLALKSSSLDYCISKCLTNVQNGTSHNVVIDTIGKLEAYVNLYTSTKDDTETGKKEILAFPWEYSFSRFLNAPPANEEDMLLLIAVIKFLTILVPLYTLKDQPCWITATLKNSSHCLPNILQVDSSPEFELKILHQELLNLITVCVWHEQQFFDLRLPSPDEVPSGSWLHIIEIISDDLKFNDTQHFYNLAYLDSMLSCLVHLTAALGWSQSKANTVPKEPIPALILGLCELVGAFHCGKGSSAAASLMGLSITRHVLLVLNHLLAEMQYFSVKLPEMCFIGENAIEENILYTLSALWLSRDVVLRAAILQLLAGLAVSPRAAIELVQETRNSKTGNGIWETALTILIDHEEASIARENAATLLGNLASHTNLSGNHVTLIGNLAPITVKKSNNAIEAILFILEEFKFYKELEIILSSLYLRASFYIDNKERDRILSPPQLTDKGEYAYAYTKFILPDLTAHSANSNSTKSSIEDPITVATPSLLKAVAIFVYNLLILAEEEITNILQEYGLIKMFFRSLTIPPARVNNTKDLSLYCDILEMNTAVCALLSKAVGNNQICLGTILHTRDCLNVMLSLLNPAVYFVNLPQLIYLRNRLWTEVFNLIGALLNSDVQRRKSEQASSNVRGGEALMIVTSVLNECGHQPFLQTLCQAISFNSSSDLQQSALSSLTSLLCLENKTSTNNDIKSVECTPTIMSVQNMLDTVRTPRTLTLEEHAEENAENIEPEQEEKDVKVVWERKSHKRSPNQTNILENAYFGKVNQKINELNKKRIQNNKLYEEKINKSDKKELSASANETLMAGAELCRILLYLYDISNIKSKDGKQVRRKAVIVNALTSILCISQEAKRLALQNGLVEMSIQQLKELHVKLSLESVEYFRRISDKKRVNPVLKELGSVIGLMTNFMLGDESIKCATSTNGIADAIHKLWIWLCVERPLLSDSLKMLCTYTTDCYVACQSLTLTSSVAGSGPRKVPSSLSLLHEIILLISKEMDLVSRTHDLTILELAFNVLQNSCAAVECRNILAKSNLLVCISRLHPALTKKQKPWESVEYIWLEFLLTFTSYAEGQISVAKYTDALDLIMMLTSSTKSSNKKEALMVLRNIAFYQPNRPRLLNSDDFLSILVTKLTNGNTEEKYIVAAIMWTLIANNQKAKLILKCAGLDEKLQECIKRLSLSPDENGSPEAVTIMLHVLNSLRDGEKNK</sequence>
<organism evidence="1 2">
    <name type="scientific">Ignelater luminosus</name>
    <name type="common">Cucubano</name>
    <name type="synonym">Pyrophorus luminosus</name>
    <dbReference type="NCBI Taxonomy" id="2038154"/>
    <lineage>
        <taxon>Eukaryota</taxon>
        <taxon>Metazoa</taxon>
        <taxon>Ecdysozoa</taxon>
        <taxon>Arthropoda</taxon>
        <taxon>Hexapoda</taxon>
        <taxon>Insecta</taxon>
        <taxon>Pterygota</taxon>
        <taxon>Neoptera</taxon>
        <taxon>Endopterygota</taxon>
        <taxon>Coleoptera</taxon>
        <taxon>Polyphaga</taxon>
        <taxon>Elateriformia</taxon>
        <taxon>Elateroidea</taxon>
        <taxon>Elateridae</taxon>
        <taxon>Agrypninae</taxon>
        <taxon>Pyrophorini</taxon>
        <taxon>Ignelater</taxon>
    </lineage>
</organism>
<dbReference type="PANTHER" id="PTHR31691">
    <property type="entry name" value="ROTATIN"/>
    <property type="match status" value="1"/>
</dbReference>
<dbReference type="GO" id="GO:0010457">
    <property type="term" value="P:centriole-centriole cohesion"/>
    <property type="evidence" value="ECO:0007669"/>
    <property type="project" value="TreeGrafter"/>
</dbReference>
<dbReference type="InterPro" id="IPR011989">
    <property type="entry name" value="ARM-like"/>
</dbReference>
<dbReference type="SUPFAM" id="SSF48371">
    <property type="entry name" value="ARM repeat"/>
    <property type="match status" value="1"/>
</dbReference>
<dbReference type="AlphaFoldDB" id="A0A8K0D8Y3"/>
<evidence type="ECO:0000313" key="1">
    <source>
        <dbReference type="EMBL" id="KAF2899192.1"/>
    </source>
</evidence>
<dbReference type="OrthoDB" id="428850at2759"/>
<name>A0A8K0D8Y3_IGNLU</name>